<reference evidence="2" key="2">
    <citation type="submission" date="2022-01" db="EMBL/GenBank/DDBJ databases">
        <authorList>
            <person name="Yamashiro T."/>
            <person name="Shiraishi A."/>
            <person name="Satake H."/>
            <person name="Nakayama K."/>
        </authorList>
    </citation>
    <scope>NUCLEOTIDE SEQUENCE</scope>
</reference>
<name>A0ABQ5DMZ0_9ASTR</name>
<feature type="compositionally biased region" description="Basic and acidic residues" evidence="1">
    <location>
        <begin position="267"/>
        <end position="277"/>
    </location>
</feature>
<dbReference type="Proteomes" id="UP001151760">
    <property type="component" value="Unassembled WGS sequence"/>
</dbReference>
<protein>
    <recommendedName>
        <fullName evidence="4">DUF4283 domain-containing protein</fullName>
    </recommendedName>
</protein>
<evidence type="ECO:0008006" key="4">
    <source>
        <dbReference type="Google" id="ProtNLM"/>
    </source>
</evidence>
<feature type="region of interest" description="Disordered" evidence="1">
    <location>
        <begin position="1"/>
        <end position="50"/>
    </location>
</feature>
<organism evidence="2 3">
    <name type="scientific">Tanacetum coccineum</name>
    <dbReference type="NCBI Taxonomy" id="301880"/>
    <lineage>
        <taxon>Eukaryota</taxon>
        <taxon>Viridiplantae</taxon>
        <taxon>Streptophyta</taxon>
        <taxon>Embryophyta</taxon>
        <taxon>Tracheophyta</taxon>
        <taxon>Spermatophyta</taxon>
        <taxon>Magnoliopsida</taxon>
        <taxon>eudicotyledons</taxon>
        <taxon>Gunneridae</taxon>
        <taxon>Pentapetalae</taxon>
        <taxon>asterids</taxon>
        <taxon>campanulids</taxon>
        <taxon>Asterales</taxon>
        <taxon>Asteraceae</taxon>
        <taxon>Asteroideae</taxon>
        <taxon>Anthemideae</taxon>
        <taxon>Anthemidinae</taxon>
        <taxon>Tanacetum</taxon>
    </lineage>
</organism>
<reference evidence="2" key="1">
    <citation type="journal article" date="2022" name="Int. J. Mol. Sci.">
        <title>Draft Genome of Tanacetum Coccineum: Genomic Comparison of Closely Related Tanacetum-Family Plants.</title>
        <authorList>
            <person name="Yamashiro T."/>
            <person name="Shiraishi A."/>
            <person name="Nakayama K."/>
            <person name="Satake H."/>
        </authorList>
    </citation>
    <scope>NUCLEOTIDE SEQUENCE</scope>
</reference>
<feature type="compositionally biased region" description="Polar residues" evidence="1">
    <location>
        <begin position="1"/>
        <end position="13"/>
    </location>
</feature>
<evidence type="ECO:0000256" key="1">
    <source>
        <dbReference type="SAM" id="MobiDB-lite"/>
    </source>
</evidence>
<feature type="region of interest" description="Disordered" evidence="1">
    <location>
        <begin position="267"/>
        <end position="330"/>
    </location>
</feature>
<sequence>MSNKSQPLNQHIPKTTHDRPSNQQLPLKKSYASVAHVESSSKETQPSSLVSTKSVQLSEEDLIIVEDTSAVIMIKVKEIDTITNMYHICHSEGFLDVKINYVGGLWVWIQFTSAKSCEAFKSNDSLNKLWTSIKVPSPFFVVDERIIWIEISGLPLCAWGSNAFKKVANLFGRFNFFEVDVEDSMCMGKVCVTTKAHSLISERVIVTIRGVNFNVHVKEIGTWSTQISNDLASNDSDDDCDLKDLRSTNEDDDLNTILDDFVQKSVEKEDGPKEPSQTHHPKGSNSTTDKHDATINEKTTSQVSDDNATPTTEADHIKNEVDEDVSDFSKPPGFEKFVKEENDCAKMTNTFRTGKCSTSFGNYKRKELRGFSFIDEMNRMIEVGGGGALGYDVRGCRKSLTRLINGIGESMVDK</sequence>
<evidence type="ECO:0000313" key="3">
    <source>
        <dbReference type="Proteomes" id="UP001151760"/>
    </source>
</evidence>
<keyword evidence="3" id="KW-1185">Reference proteome</keyword>
<gene>
    <name evidence="2" type="ORF">Tco_0940421</name>
</gene>
<dbReference type="EMBL" id="BQNB010015485">
    <property type="protein sequence ID" value="GJT40556.1"/>
    <property type="molecule type" value="Genomic_DNA"/>
</dbReference>
<evidence type="ECO:0000313" key="2">
    <source>
        <dbReference type="EMBL" id="GJT40556.1"/>
    </source>
</evidence>
<comment type="caution">
    <text evidence="2">The sequence shown here is derived from an EMBL/GenBank/DDBJ whole genome shotgun (WGS) entry which is preliminary data.</text>
</comment>
<accession>A0ABQ5DMZ0</accession>
<proteinExistence type="predicted"/>
<feature type="compositionally biased region" description="Polar residues" evidence="1">
    <location>
        <begin position="296"/>
        <end position="312"/>
    </location>
</feature>